<feature type="transmembrane region" description="Helical" evidence="8">
    <location>
        <begin position="187"/>
        <end position="208"/>
    </location>
</feature>
<evidence type="ECO:0000256" key="2">
    <source>
        <dbReference type="ARBA" id="ARBA00007998"/>
    </source>
</evidence>
<evidence type="ECO:0000256" key="5">
    <source>
        <dbReference type="ARBA" id="ARBA00022692"/>
    </source>
</evidence>
<keyword evidence="10" id="KW-1185">Reference proteome</keyword>
<dbReference type="Pfam" id="PF03845">
    <property type="entry name" value="Spore_permease"/>
    <property type="match status" value="1"/>
</dbReference>
<keyword evidence="3" id="KW-0813">Transport</keyword>
<keyword evidence="5 8" id="KW-0812">Transmembrane</keyword>
<feature type="transmembrane region" description="Helical" evidence="8">
    <location>
        <begin position="141"/>
        <end position="167"/>
    </location>
</feature>
<proteinExistence type="inferred from homology"/>
<feature type="transmembrane region" description="Helical" evidence="8">
    <location>
        <begin position="268"/>
        <end position="292"/>
    </location>
</feature>
<comment type="similarity">
    <text evidence="2">Belongs to the amino acid-polyamine-organocation (APC) superfamily. Spore germination protein (SGP) (TC 2.A.3.9) family.</text>
</comment>
<dbReference type="PANTHER" id="PTHR34975:SF2">
    <property type="entry name" value="SPORE GERMINATION PROTEIN A2"/>
    <property type="match status" value="1"/>
</dbReference>
<evidence type="ECO:0000256" key="3">
    <source>
        <dbReference type="ARBA" id="ARBA00022448"/>
    </source>
</evidence>
<dbReference type="RefSeq" id="WP_068670143.1">
    <property type="nucleotide sequence ID" value="NZ_LYPB01000091.1"/>
</dbReference>
<organism evidence="9 10">
    <name type="scientific">Paenibacillus oryzisoli</name>
    <dbReference type="NCBI Taxonomy" id="1850517"/>
    <lineage>
        <taxon>Bacteria</taxon>
        <taxon>Bacillati</taxon>
        <taxon>Bacillota</taxon>
        <taxon>Bacilli</taxon>
        <taxon>Bacillales</taxon>
        <taxon>Paenibacillaceae</taxon>
        <taxon>Paenibacillus</taxon>
    </lineage>
</organism>
<comment type="caution">
    <text evidence="9">The sequence shown here is derived from an EMBL/GenBank/DDBJ whole genome shotgun (WGS) entry which is preliminary data.</text>
</comment>
<evidence type="ECO:0000313" key="9">
    <source>
        <dbReference type="EMBL" id="OAS13958.1"/>
    </source>
</evidence>
<feature type="transmembrane region" description="Helical" evidence="8">
    <location>
        <begin position="215"/>
        <end position="234"/>
    </location>
</feature>
<feature type="transmembrane region" description="Helical" evidence="8">
    <location>
        <begin position="35"/>
        <end position="54"/>
    </location>
</feature>
<dbReference type="GO" id="GO:0016020">
    <property type="term" value="C:membrane"/>
    <property type="evidence" value="ECO:0007669"/>
    <property type="project" value="UniProtKB-SubCell"/>
</dbReference>
<feature type="transmembrane region" description="Helical" evidence="8">
    <location>
        <begin position="75"/>
        <end position="96"/>
    </location>
</feature>
<evidence type="ECO:0000256" key="6">
    <source>
        <dbReference type="ARBA" id="ARBA00022989"/>
    </source>
</evidence>
<keyword evidence="6 8" id="KW-1133">Transmembrane helix</keyword>
<dbReference type="OrthoDB" id="2381278at2"/>
<dbReference type="STRING" id="1850517.A8708_11300"/>
<dbReference type="GO" id="GO:0009847">
    <property type="term" value="P:spore germination"/>
    <property type="evidence" value="ECO:0007669"/>
    <property type="project" value="InterPro"/>
</dbReference>
<name>A0A197ZYY5_9BACL</name>
<feature type="transmembrane region" description="Helical" evidence="8">
    <location>
        <begin position="102"/>
        <end position="129"/>
    </location>
</feature>
<protein>
    <submittedName>
        <fullName evidence="9">Uncharacterized protein</fullName>
    </submittedName>
</protein>
<keyword evidence="7 8" id="KW-0472">Membrane</keyword>
<accession>A0A197ZYY5</accession>
<dbReference type="EMBL" id="LYPB01000091">
    <property type="protein sequence ID" value="OAS13958.1"/>
    <property type="molecule type" value="Genomic_DNA"/>
</dbReference>
<gene>
    <name evidence="9" type="ORF">A8708_11300</name>
</gene>
<feature type="transmembrane region" description="Helical" evidence="8">
    <location>
        <begin position="335"/>
        <end position="353"/>
    </location>
</feature>
<evidence type="ECO:0000313" key="10">
    <source>
        <dbReference type="Proteomes" id="UP000078454"/>
    </source>
</evidence>
<feature type="transmembrane region" description="Helical" evidence="8">
    <location>
        <begin position="7"/>
        <end position="23"/>
    </location>
</feature>
<comment type="subcellular location">
    <subcellularLocation>
        <location evidence="1">Membrane</location>
        <topology evidence="1">Multi-pass membrane protein</topology>
    </subcellularLocation>
</comment>
<evidence type="ECO:0000256" key="7">
    <source>
        <dbReference type="ARBA" id="ARBA00023136"/>
    </source>
</evidence>
<dbReference type="InterPro" id="IPR004761">
    <property type="entry name" value="Spore_GerAB"/>
</dbReference>
<dbReference type="Proteomes" id="UP000078454">
    <property type="component" value="Unassembled WGS sequence"/>
</dbReference>
<keyword evidence="4" id="KW-0309">Germination</keyword>
<evidence type="ECO:0000256" key="8">
    <source>
        <dbReference type="SAM" id="Phobius"/>
    </source>
</evidence>
<sequence length="362" mass="41653">MFKNLQVAVFYIITHLGLVFFVYPTDVIASTREAHWAPVLVGFIIHITVIFIYLKGLSYHGSQNIIQILVNKSKIIAWLTLFPVFLYLTLVIVITSRAYAEIISIVILADTPIWILMCLLLGIPVFMVIHGGIKALLRAGILLGILFLPPMLFVMLSAFQNVDIYYLRPFIPKDPTKLFSFVTHLSYYKSLFAFAGGFIFLGFIPSVLTYKPKAIYLSSLVVFLFFLLSIYIPILTLGEETARQLLFPFIFTVDTIEINWLMFDRITIFFLLSQIAFVMLFIAMTLWQIACLMRTKVKKIPNPYLLAAIALVVLLICLCIPEWEDLERLLKWNSFLRLYVSLVIPTVIFIMGYQHHRQVRES</sequence>
<feature type="transmembrane region" description="Helical" evidence="8">
    <location>
        <begin position="304"/>
        <end position="323"/>
    </location>
</feature>
<dbReference type="PANTHER" id="PTHR34975">
    <property type="entry name" value="SPORE GERMINATION PROTEIN A2"/>
    <property type="match status" value="1"/>
</dbReference>
<dbReference type="AlphaFoldDB" id="A0A197ZYY5"/>
<reference evidence="9 10" key="1">
    <citation type="submission" date="2016-05" db="EMBL/GenBank/DDBJ databases">
        <title>Paenibacillus sp. 1ZS3-15 nov., isolated from the rhizosphere soil.</title>
        <authorList>
            <person name="Zhang X.X."/>
            <person name="Zhang J."/>
        </authorList>
    </citation>
    <scope>NUCLEOTIDE SEQUENCE [LARGE SCALE GENOMIC DNA]</scope>
    <source>
        <strain evidence="9 10">1ZS3-15</strain>
    </source>
</reference>
<evidence type="ECO:0000256" key="1">
    <source>
        <dbReference type="ARBA" id="ARBA00004141"/>
    </source>
</evidence>
<evidence type="ECO:0000256" key="4">
    <source>
        <dbReference type="ARBA" id="ARBA00022544"/>
    </source>
</evidence>